<protein>
    <recommendedName>
        <fullName evidence="6">LPXTG-motif cell wall anchor domain-containing protein</fullName>
    </recommendedName>
</protein>
<evidence type="ECO:0000256" key="1">
    <source>
        <dbReference type="SAM" id="MobiDB-lite"/>
    </source>
</evidence>
<evidence type="ECO:0000256" key="3">
    <source>
        <dbReference type="SAM" id="SignalP"/>
    </source>
</evidence>
<evidence type="ECO:0008006" key="6">
    <source>
        <dbReference type="Google" id="ProtNLM"/>
    </source>
</evidence>
<name>A0A1C6U1I4_9ACTN</name>
<proteinExistence type="predicted"/>
<evidence type="ECO:0000313" key="4">
    <source>
        <dbReference type="EMBL" id="SCL47950.1"/>
    </source>
</evidence>
<feature type="chain" id="PRO_5008747356" description="LPXTG-motif cell wall anchor domain-containing protein" evidence="3">
    <location>
        <begin position="30"/>
        <end position="279"/>
    </location>
</feature>
<dbReference type="EMBL" id="FMHY01000002">
    <property type="protein sequence ID" value="SCL47950.1"/>
    <property type="molecule type" value="Genomic_DNA"/>
</dbReference>
<dbReference type="RefSeq" id="WP_091116656.1">
    <property type="nucleotide sequence ID" value="NZ_FMHY01000002.1"/>
</dbReference>
<feature type="compositionally biased region" description="Polar residues" evidence="1">
    <location>
        <begin position="225"/>
        <end position="234"/>
    </location>
</feature>
<dbReference type="AlphaFoldDB" id="A0A1C6U1I4"/>
<evidence type="ECO:0000256" key="2">
    <source>
        <dbReference type="SAM" id="Phobius"/>
    </source>
</evidence>
<dbReference type="PROSITE" id="PS51318">
    <property type="entry name" value="TAT"/>
    <property type="match status" value="1"/>
</dbReference>
<sequence length="279" mass="28695">MPQRRRVARAGFTAAAATACLALATPAWAASITHPVLHQANQHILASNNGYNQGFGKCTGKTTQQAGEDVWVFVWPGNSVKSIDALKIGWDTNNDGTADTFKTLTDGHYTTDNGAKKVWFATPAGWKLETGESTVQGSTPQNFFNLTHTCAAKPGGSPSPSPSNPGGETPTPTPSNPGEETPTPTPSNPGEETPTPTPSNPGEETPTPTPSNPGEETPTPGESSDTPLPSSSVGGDNGGGLPVTGVAVTGIALTGLVLIGGGVALMVLRRRRDKITFTS</sequence>
<reference evidence="5" key="1">
    <citation type="submission" date="2016-06" db="EMBL/GenBank/DDBJ databases">
        <authorList>
            <person name="Varghese N."/>
            <person name="Submissions Spin"/>
        </authorList>
    </citation>
    <scope>NUCLEOTIDE SEQUENCE [LARGE SCALE GENOMIC DNA]</scope>
    <source>
        <strain evidence="5">DSM 44814</strain>
    </source>
</reference>
<accession>A0A1C6U1I4</accession>
<dbReference type="Proteomes" id="UP000199696">
    <property type="component" value="Unassembled WGS sequence"/>
</dbReference>
<keyword evidence="2" id="KW-0472">Membrane</keyword>
<evidence type="ECO:0000313" key="5">
    <source>
        <dbReference type="Proteomes" id="UP000199696"/>
    </source>
</evidence>
<feature type="region of interest" description="Disordered" evidence="1">
    <location>
        <begin position="131"/>
        <end position="238"/>
    </location>
</feature>
<feature type="signal peptide" evidence="3">
    <location>
        <begin position="1"/>
        <end position="29"/>
    </location>
</feature>
<gene>
    <name evidence="4" type="ORF">GA0070604_1595</name>
</gene>
<keyword evidence="3" id="KW-0732">Signal</keyword>
<dbReference type="STRING" id="227316.GA0070604_1595"/>
<feature type="compositionally biased region" description="Polar residues" evidence="1">
    <location>
        <begin position="131"/>
        <end position="148"/>
    </location>
</feature>
<dbReference type="PROSITE" id="PS51257">
    <property type="entry name" value="PROKAR_LIPOPROTEIN"/>
    <property type="match status" value="1"/>
</dbReference>
<keyword evidence="2" id="KW-1133">Transmembrane helix</keyword>
<feature type="transmembrane region" description="Helical" evidence="2">
    <location>
        <begin position="246"/>
        <end position="268"/>
    </location>
</feature>
<organism evidence="4 5">
    <name type="scientific">Micromonospora eburnea</name>
    <dbReference type="NCBI Taxonomy" id="227316"/>
    <lineage>
        <taxon>Bacteria</taxon>
        <taxon>Bacillati</taxon>
        <taxon>Actinomycetota</taxon>
        <taxon>Actinomycetes</taxon>
        <taxon>Micromonosporales</taxon>
        <taxon>Micromonosporaceae</taxon>
        <taxon>Micromonospora</taxon>
    </lineage>
</organism>
<feature type="compositionally biased region" description="Low complexity" evidence="1">
    <location>
        <begin position="164"/>
        <end position="224"/>
    </location>
</feature>
<keyword evidence="2" id="KW-0812">Transmembrane</keyword>
<dbReference type="OrthoDB" id="3404609at2"/>
<keyword evidence="5" id="KW-1185">Reference proteome</keyword>
<dbReference type="InterPro" id="IPR006311">
    <property type="entry name" value="TAT_signal"/>
</dbReference>